<keyword evidence="5" id="KW-0175">Coiled coil</keyword>
<sequence>MNNSKLEIKELDKNMSLGQVAGIYPGAINIFMDLEIDFCCGGNRPLGEALKEENHNVDEVLETIREKYRRDVKAGKTIEDFGRLSKGELMDHIIQTHHEYLRANLPRIQSLTDTIFRVHGENHYQMLHFVKESFNALKKELEAHLEKEETDLFPKMREYEQGRLDKAAMETTIQELEQEHDAAGDILKDLRRKTKGFTVPAGACNTFVFAFEKLEELEKDLFQHIHLENNMLFKL</sequence>
<reference evidence="7 8" key="1">
    <citation type="submission" date="2019-04" db="EMBL/GenBank/DDBJ databases">
        <title>Isachenkonia alkalipeptolytica gen. nov. sp. nov. a new anaerobic, alkiliphilic organothrophic bacterium capable to reduce synthesized ferrihydrite isolated from a soda lake.</title>
        <authorList>
            <person name="Toshchakov S.V."/>
            <person name="Zavarzina D.G."/>
            <person name="Zhilina T.N."/>
            <person name="Kostrikina N.A."/>
            <person name="Kublanov I.V."/>
        </authorList>
    </citation>
    <scope>NUCLEOTIDE SEQUENCE [LARGE SCALE GENOMIC DNA]</scope>
    <source>
        <strain evidence="7 8">Z-1701</strain>
    </source>
</reference>
<evidence type="ECO:0000256" key="5">
    <source>
        <dbReference type="SAM" id="Coils"/>
    </source>
</evidence>
<feature type="domain" description="Hemerythrin-like" evidence="6">
    <location>
        <begin position="91"/>
        <end position="234"/>
    </location>
</feature>
<evidence type="ECO:0000259" key="6">
    <source>
        <dbReference type="Pfam" id="PF01814"/>
    </source>
</evidence>
<evidence type="ECO:0000256" key="4">
    <source>
        <dbReference type="ARBA" id="ARBA00023004"/>
    </source>
</evidence>
<evidence type="ECO:0000256" key="2">
    <source>
        <dbReference type="ARBA" id="ARBA00022490"/>
    </source>
</evidence>
<protein>
    <submittedName>
        <fullName evidence="7">Iron-sulfur cluster repair di-iron protein</fullName>
    </submittedName>
</protein>
<organism evidence="7 8">
    <name type="scientific">Isachenkonia alkalipeptolytica</name>
    <dbReference type="NCBI Taxonomy" id="2565777"/>
    <lineage>
        <taxon>Bacteria</taxon>
        <taxon>Bacillati</taxon>
        <taxon>Bacillota</taxon>
        <taxon>Clostridia</taxon>
        <taxon>Eubacteriales</taxon>
        <taxon>Clostridiaceae</taxon>
        <taxon>Isachenkonia</taxon>
    </lineage>
</organism>
<dbReference type="Proteomes" id="UP000449710">
    <property type="component" value="Unassembled WGS sequence"/>
</dbReference>
<keyword evidence="8" id="KW-1185">Reference proteome</keyword>
<evidence type="ECO:0000256" key="3">
    <source>
        <dbReference type="ARBA" id="ARBA00022723"/>
    </source>
</evidence>
<dbReference type="GO" id="GO:0046872">
    <property type="term" value="F:metal ion binding"/>
    <property type="evidence" value="ECO:0007669"/>
    <property type="project" value="UniProtKB-KW"/>
</dbReference>
<name>A0AA44BDU3_9CLOT</name>
<dbReference type="AlphaFoldDB" id="A0AA44BDU3"/>
<dbReference type="PANTHER" id="PTHR36438">
    <property type="entry name" value="IRON-SULFUR CLUSTER REPAIR PROTEIN YTFE"/>
    <property type="match status" value="1"/>
</dbReference>
<dbReference type="PANTHER" id="PTHR36438:SF1">
    <property type="entry name" value="IRON-SULFUR CLUSTER REPAIR PROTEIN YTFE"/>
    <property type="match status" value="1"/>
</dbReference>
<keyword evidence="3" id="KW-0479">Metal-binding</keyword>
<dbReference type="Pfam" id="PF04405">
    <property type="entry name" value="ScdA_N"/>
    <property type="match status" value="1"/>
</dbReference>
<dbReference type="RefSeq" id="WP_160721501.1">
    <property type="nucleotide sequence ID" value="NZ_SUMG01000010.1"/>
</dbReference>
<accession>A0AA44BDU3</accession>
<dbReference type="InterPro" id="IPR038062">
    <property type="entry name" value="ScdA-like_N_sf"/>
</dbReference>
<comment type="subcellular location">
    <subcellularLocation>
        <location evidence="1">Cytoplasm</location>
    </subcellularLocation>
</comment>
<dbReference type="SUPFAM" id="SSF140683">
    <property type="entry name" value="SP0561-like"/>
    <property type="match status" value="1"/>
</dbReference>
<proteinExistence type="predicted"/>
<dbReference type="Pfam" id="PF01814">
    <property type="entry name" value="Hemerythrin"/>
    <property type="match status" value="1"/>
</dbReference>
<evidence type="ECO:0000313" key="7">
    <source>
        <dbReference type="EMBL" id="NBG88664.1"/>
    </source>
</evidence>
<dbReference type="EMBL" id="SUMG01000010">
    <property type="protein sequence ID" value="NBG88664.1"/>
    <property type="molecule type" value="Genomic_DNA"/>
</dbReference>
<keyword evidence="4" id="KW-0408">Iron</keyword>
<dbReference type="Gene3D" id="1.20.120.520">
    <property type="entry name" value="nmb1532 protein domain like"/>
    <property type="match status" value="1"/>
</dbReference>
<evidence type="ECO:0000256" key="1">
    <source>
        <dbReference type="ARBA" id="ARBA00004496"/>
    </source>
</evidence>
<gene>
    <name evidence="7" type="primary">ric</name>
    <name evidence="7" type="ORF">ISALK_09135</name>
</gene>
<comment type="caution">
    <text evidence="7">The sequence shown here is derived from an EMBL/GenBank/DDBJ whole genome shotgun (WGS) entry which is preliminary data.</text>
</comment>
<feature type="coiled-coil region" evidence="5">
    <location>
        <begin position="131"/>
        <end position="193"/>
    </location>
</feature>
<dbReference type="InterPro" id="IPR012312">
    <property type="entry name" value="Hemerythrin-like"/>
</dbReference>
<keyword evidence="2" id="KW-0963">Cytoplasm</keyword>
<dbReference type="NCBIfam" id="TIGR03652">
    <property type="entry name" value="FeS_repair_RIC"/>
    <property type="match status" value="1"/>
</dbReference>
<evidence type="ECO:0000313" key="8">
    <source>
        <dbReference type="Proteomes" id="UP000449710"/>
    </source>
</evidence>
<dbReference type="InterPro" id="IPR019903">
    <property type="entry name" value="RIC_family"/>
</dbReference>
<dbReference type="GO" id="GO:0005737">
    <property type="term" value="C:cytoplasm"/>
    <property type="evidence" value="ECO:0007669"/>
    <property type="project" value="UniProtKB-SubCell"/>
</dbReference>